<evidence type="ECO:0000256" key="1">
    <source>
        <dbReference type="SAM" id="MobiDB-lite"/>
    </source>
</evidence>
<gene>
    <name evidence="3" type="ORF">BN2476_90136</name>
</gene>
<reference evidence="3" key="1">
    <citation type="submission" date="2016-12" db="EMBL/GenBank/DDBJ databases">
        <authorList>
            <person name="Moulin L."/>
        </authorList>
    </citation>
    <scope>NUCLEOTIDE SEQUENCE [LARGE SCALE GENOMIC DNA]</scope>
    <source>
        <strain evidence="3">STM 7183</strain>
    </source>
</reference>
<organism evidence="3 4">
    <name type="scientific">Paraburkholderia piptadeniae</name>
    <dbReference type="NCBI Taxonomy" id="1701573"/>
    <lineage>
        <taxon>Bacteria</taxon>
        <taxon>Pseudomonadati</taxon>
        <taxon>Pseudomonadota</taxon>
        <taxon>Betaproteobacteria</taxon>
        <taxon>Burkholderiales</taxon>
        <taxon>Burkholderiaceae</taxon>
        <taxon>Paraburkholderia</taxon>
    </lineage>
</organism>
<dbReference type="AlphaFoldDB" id="A0A1N7RN75"/>
<keyword evidence="2" id="KW-0732">Signal</keyword>
<accession>A0A1N7RN75</accession>
<sequence>MSFFRSTFSAISPTLMNKRLSLTVLSSCMALALTNAVAQTVPAHPAPASGPAQHAGRSGANYHQYPQFSYPPSTASRRSPSRTAAPSAQRRHPSAAAAQSTSDLYSYDGWNPMSYDPPSLDTPSLSAPSVNAPWTAHGPADQPPGQSQ</sequence>
<proteinExistence type="predicted"/>
<protein>
    <submittedName>
        <fullName evidence="3">Uncharacterized protein</fullName>
    </submittedName>
</protein>
<comment type="caution">
    <text evidence="3">The sequence shown here is derived from an EMBL/GenBank/DDBJ whole genome shotgun (WGS) entry which is preliminary data.</text>
</comment>
<dbReference type="EMBL" id="CYGY02000009">
    <property type="protein sequence ID" value="SIT36555.1"/>
    <property type="molecule type" value="Genomic_DNA"/>
</dbReference>
<evidence type="ECO:0000313" key="4">
    <source>
        <dbReference type="Proteomes" id="UP000195569"/>
    </source>
</evidence>
<feature type="chain" id="PRO_5009944172" evidence="2">
    <location>
        <begin position="39"/>
        <end position="148"/>
    </location>
</feature>
<feature type="compositionally biased region" description="Low complexity" evidence="1">
    <location>
        <begin position="71"/>
        <end position="88"/>
    </location>
</feature>
<feature type="signal peptide" evidence="2">
    <location>
        <begin position="1"/>
        <end position="38"/>
    </location>
</feature>
<keyword evidence="4" id="KW-1185">Reference proteome</keyword>
<evidence type="ECO:0000313" key="3">
    <source>
        <dbReference type="EMBL" id="SIT36555.1"/>
    </source>
</evidence>
<dbReference type="Proteomes" id="UP000195569">
    <property type="component" value="Unassembled WGS sequence"/>
</dbReference>
<feature type="region of interest" description="Disordered" evidence="1">
    <location>
        <begin position="43"/>
        <end position="148"/>
    </location>
</feature>
<evidence type="ECO:0000256" key="2">
    <source>
        <dbReference type="SAM" id="SignalP"/>
    </source>
</evidence>
<name>A0A1N7RN75_9BURK</name>